<dbReference type="PANTHER" id="PTHR24148">
    <property type="entry name" value="ANKYRIN REPEAT DOMAIN-CONTAINING PROTEIN 39 HOMOLOG-RELATED"/>
    <property type="match status" value="1"/>
</dbReference>
<dbReference type="InterPro" id="IPR010730">
    <property type="entry name" value="HET"/>
</dbReference>
<reference evidence="2 3" key="1">
    <citation type="submission" date="2016-07" db="EMBL/GenBank/DDBJ databases">
        <title>Pervasive Adenine N6-methylation of Active Genes in Fungi.</title>
        <authorList>
            <consortium name="DOE Joint Genome Institute"/>
            <person name="Mondo S.J."/>
            <person name="Dannebaum R.O."/>
            <person name="Kuo R.C."/>
            <person name="Labutti K."/>
            <person name="Haridas S."/>
            <person name="Kuo A."/>
            <person name="Salamov A."/>
            <person name="Ahrendt S.R."/>
            <person name="Lipzen A."/>
            <person name="Sullivan W."/>
            <person name="Andreopoulos W.B."/>
            <person name="Clum A."/>
            <person name="Lindquist E."/>
            <person name="Daum C."/>
            <person name="Ramamoorthy G.K."/>
            <person name="Gryganskyi A."/>
            <person name="Culley D."/>
            <person name="Magnuson J.K."/>
            <person name="James T.Y."/>
            <person name="O'Malley M.A."/>
            <person name="Stajich J.E."/>
            <person name="Spatafora J.W."/>
            <person name="Visel A."/>
            <person name="Grigoriev I.V."/>
        </authorList>
    </citation>
    <scope>NUCLEOTIDE SEQUENCE [LARGE SCALE GENOMIC DNA]</scope>
    <source>
        <strain evidence="2 3">NRRL 1336</strain>
    </source>
</reference>
<dbReference type="Proteomes" id="UP000193560">
    <property type="component" value="Unassembled WGS sequence"/>
</dbReference>
<dbReference type="PANTHER" id="PTHR24148:SF64">
    <property type="entry name" value="HETEROKARYON INCOMPATIBILITY DOMAIN-CONTAINING PROTEIN"/>
    <property type="match status" value="1"/>
</dbReference>
<sequence length="673" mass="78051">MTIDDPVDQLGKDTHPQQQQTAFEVVLVDIEKTLKNNVIHCVKRPLEEKDLKFVALSYRWGELHETMIDTKVGYTASITSFSLDDFYDLCYTMTRESNLKHIKYVWVDAICVDQRPAKRKATIYQMSNIYDKATYILAVPDLHLAHLKAVSIKNNDTILGSKEYIKDIYHLIHGNTSQLAALEEKFLDDAHVPNEPPALRLLLLQYTDHFAHSFMTYQKHADHYCPVRALDHICDINRKGHQGHWRAWIKGKSSNSSIGDLHQCNEALCPLESFCQSMPSKDILEELGQFDQSNWKGKIIQRSTSIRQSMEFLADLVKDWSSRVWVISEFNIAKKKNNLMFWFTQFGSFLDRTHFKDDFTFFKFDFNDSDAMLNTPYYENQYDSFITRSYSSNPVYILFHYTMIHQLRQQTFLEMILSSKASRNEDRFYSTLPLSEYADKKSEVSQWDIYNMASVKLKLYDIMTIQDKLTLLFWSSARSAGNYGVLPTFATSVLSLQFQMKDILQALSLDLCNFDLNDPSTMMLYDQPANKNGEATDENDSDTKRYYLRLKPKEYKVTKSNPLDTRRTDFLAICIPALTQLLGIKEASTTHPLDIVSIPAIRRRHQEGSLEREEHFQSHFITLVGSFASNTWIMARESITDYYPQHVKGTRVVVGDDGHDRNTKSTATFFNIY</sequence>
<dbReference type="Pfam" id="PF06985">
    <property type="entry name" value="HET"/>
    <property type="match status" value="1"/>
</dbReference>
<dbReference type="AlphaFoldDB" id="A0A1X2HKB2"/>
<comment type="caution">
    <text evidence="2">The sequence shown here is derived from an EMBL/GenBank/DDBJ whole genome shotgun (WGS) entry which is preliminary data.</text>
</comment>
<gene>
    <name evidence="2" type="ORF">BCR42DRAFT_430143</name>
</gene>
<proteinExistence type="predicted"/>
<keyword evidence="3" id="KW-1185">Reference proteome</keyword>
<feature type="domain" description="Heterokaryon incompatibility" evidence="1">
    <location>
        <begin position="53"/>
        <end position="139"/>
    </location>
</feature>
<dbReference type="EMBL" id="MCGE01000060">
    <property type="protein sequence ID" value="ORY99643.1"/>
    <property type="molecule type" value="Genomic_DNA"/>
</dbReference>
<dbReference type="InterPro" id="IPR052895">
    <property type="entry name" value="HetReg/Transcr_Mod"/>
</dbReference>
<evidence type="ECO:0000259" key="1">
    <source>
        <dbReference type="Pfam" id="PF06985"/>
    </source>
</evidence>
<evidence type="ECO:0000313" key="3">
    <source>
        <dbReference type="Proteomes" id="UP000193560"/>
    </source>
</evidence>
<dbReference type="OrthoDB" id="5071163at2759"/>
<protein>
    <recommendedName>
        <fullName evidence="1">Heterokaryon incompatibility domain-containing protein</fullName>
    </recommendedName>
</protein>
<organism evidence="2 3">
    <name type="scientific">Absidia repens</name>
    <dbReference type="NCBI Taxonomy" id="90262"/>
    <lineage>
        <taxon>Eukaryota</taxon>
        <taxon>Fungi</taxon>
        <taxon>Fungi incertae sedis</taxon>
        <taxon>Mucoromycota</taxon>
        <taxon>Mucoromycotina</taxon>
        <taxon>Mucoromycetes</taxon>
        <taxon>Mucorales</taxon>
        <taxon>Cunninghamellaceae</taxon>
        <taxon>Absidia</taxon>
    </lineage>
</organism>
<accession>A0A1X2HKB2</accession>
<name>A0A1X2HKB2_9FUNG</name>
<evidence type="ECO:0000313" key="2">
    <source>
        <dbReference type="EMBL" id="ORY99643.1"/>
    </source>
</evidence>